<feature type="region of interest" description="Disordered" evidence="6">
    <location>
        <begin position="70"/>
        <end position="103"/>
    </location>
</feature>
<accession>F7CLU4</accession>
<dbReference type="PANTHER" id="PTHR24200">
    <property type="entry name" value="TOUCAN, ISOFORM A"/>
    <property type="match status" value="1"/>
</dbReference>
<feature type="coiled-coil region" evidence="5">
    <location>
        <begin position="231"/>
        <end position="406"/>
    </location>
</feature>
<dbReference type="ExpressionAtlas" id="F7CLU4">
    <property type="expression patterns" value="baseline"/>
</dbReference>
<evidence type="ECO:0000256" key="6">
    <source>
        <dbReference type="SAM" id="MobiDB-lite"/>
    </source>
</evidence>
<dbReference type="HOGENOM" id="CLU_029786_1_0_1"/>
<reference evidence="7" key="1">
    <citation type="journal article" date="2010" name="Science">
        <title>The genome of the Western clawed frog Xenopus tropicalis.</title>
        <authorList>
            <person name="Hellsten U."/>
            <person name="Harland R.M."/>
            <person name="Gilchrist M.J."/>
            <person name="Hendrix D."/>
            <person name="Jurka J."/>
            <person name="Kapitonov V."/>
            <person name="Ovcharenko I."/>
            <person name="Putnam N.H."/>
            <person name="Shu S."/>
            <person name="Taher L."/>
            <person name="Blitz I.L."/>
            <person name="Blumberg B."/>
            <person name="Dichmann D.S."/>
            <person name="Dubchak I."/>
            <person name="Amaya E."/>
            <person name="Detter J.C."/>
            <person name="Fletcher R."/>
            <person name="Gerhard D.S."/>
            <person name="Goodstein D."/>
            <person name="Graves T."/>
            <person name="Grigoriev I.V."/>
            <person name="Grimwood J."/>
            <person name="Kawashima T."/>
            <person name="Lindquist E."/>
            <person name="Lucas S.M."/>
            <person name="Mead P.E."/>
            <person name="Mitros T."/>
            <person name="Ogino H."/>
            <person name="Ohta Y."/>
            <person name="Poliakov A.V."/>
            <person name="Pollet N."/>
            <person name="Robert J."/>
            <person name="Salamov A."/>
            <person name="Sater A.K."/>
            <person name="Schmutz J."/>
            <person name="Terry A."/>
            <person name="Vize P.D."/>
            <person name="Warren W.C."/>
            <person name="Wells D."/>
            <person name="Wills A."/>
            <person name="Wilson R.K."/>
            <person name="Zimmerman L.B."/>
            <person name="Zorn A.M."/>
            <person name="Grainger R."/>
            <person name="Grammer T."/>
            <person name="Khokha M.K."/>
            <person name="Richardson P.M."/>
            <person name="Rokhsar D.S."/>
        </authorList>
    </citation>
    <scope>NUCLEOTIDE SEQUENCE [LARGE SCALE GENOMIC DNA]</scope>
    <source>
        <strain evidence="7">Nigerian</strain>
    </source>
</reference>
<name>F7CLU4_XENTR</name>
<keyword evidence="3 5" id="KW-0175">Coiled coil</keyword>
<dbReference type="InterPro" id="IPR051293">
    <property type="entry name" value="MTUS1/CCDC69"/>
</dbReference>
<dbReference type="Bgee" id="ENSXETG00000000681">
    <property type="expression patterns" value="Expressed in heart and 14 other cell types or tissues"/>
</dbReference>
<gene>
    <name evidence="7" type="primary">mtus1</name>
</gene>
<feature type="compositionally biased region" description="Polar residues" evidence="6">
    <location>
        <begin position="464"/>
        <end position="479"/>
    </location>
</feature>
<proteinExistence type="inferred from homology"/>
<dbReference type="PANTHER" id="PTHR24200:SF7">
    <property type="entry name" value="MICROTUBULE-ASSOCIATED TUMOR SUPPRESSOR 1"/>
    <property type="match status" value="1"/>
</dbReference>
<evidence type="ECO:0000256" key="1">
    <source>
        <dbReference type="ARBA" id="ARBA00004123"/>
    </source>
</evidence>
<evidence type="ECO:0000256" key="2">
    <source>
        <dbReference type="ARBA" id="ARBA00007585"/>
    </source>
</evidence>
<keyword evidence="4" id="KW-0539">Nucleus</keyword>
<evidence type="ECO:0000256" key="4">
    <source>
        <dbReference type="ARBA" id="ARBA00023242"/>
    </source>
</evidence>
<evidence type="ECO:0000256" key="3">
    <source>
        <dbReference type="ARBA" id="ARBA00023054"/>
    </source>
</evidence>
<feature type="region of interest" description="Disordered" evidence="6">
    <location>
        <begin position="450"/>
        <end position="479"/>
    </location>
</feature>
<comment type="similarity">
    <text evidence="2">Belongs to the MTUS1 family.</text>
</comment>
<evidence type="ECO:0000256" key="5">
    <source>
        <dbReference type="SAM" id="Coils"/>
    </source>
</evidence>
<dbReference type="Xenbase" id="XB-GENE-979438">
    <property type="gene designation" value="mtus1"/>
</dbReference>
<protein>
    <submittedName>
        <fullName evidence="7">Microtubule associated scaffold protein 1</fullName>
    </submittedName>
</protein>
<sequence length="479" mass="54613">QELFSLDIRPLKVIGPLPTKLAIPSSRNLHKELILGIKNVASQPAKGRLQATGQRRGSLGRNILTIRVSSPPREKPQATVVEKNKPKTSPRGPVIQAQTPPVDPKSAELTHCKAVCEQQKGVIENLKNLLTSSNQKFEALTVVVQQLIIQREDTLKKRKALSQELLGLRGDLVCASSTCEKLEKEKNDLLIAYEGILQKVKEEHHAELSDIEEKLKQFYTGECEKLQSIFIEEAEKYKNELQEKVDDLNATHETYRLEADTSHAETINILKEDYEKSLTELKNANERENKILEDSLKEKQAEVEKKIFELKDENESLKEKLKYEEEQRKLSKEKSVQNPQVMYLEQELESLKAVLEIKNEKLHQQDKKLMQIEKLVETNTTLVEKLNKCQQENEDLKARMANHVALSRQLSTEQEVLQRSLDKESKANKRLSMENEELLWKLHNGDLCSPKKLSPSSPGIPFHSSRNSGTFSSPTVSPR</sequence>
<dbReference type="AlphaFoldDB" id="F7CLU4"/>
<dbReference type="Ensembl" id="ENSXETT00000001490">
    <property type="protein sequence ID" value="ENSXETP00000001490"/>
    <property type="gene ID" value="ENSXETG00000000681"/>
</dbReference>
<evidence type="ECO:0000313" key="7">
    <source>
        <dbReference type="Ensembl" id="ENSXETP00000001490"/>
    </source>
</evidence>
<dbReference type="GeneTree" id="ENSGT00950000183026"/>
<organism evidence="7">
    <name type="scientific">Xenopus tropicalis</name>
    <name type="common">Western clawed frog</name>
    <name type="synonym">Silurana tropicalis</name>
    <dbReference type="NCBI Taxonomy" id="8364"/>
    <lineage>
        <taxon>Eukaryota</taxon>
        <taxon>Metazoa</taxon>
        <taxon>Chordata</taxon>
        <taxon>Craniata</taxon>
        <taxon>Vertebrata</taxon>
        <taxon>Euteleostomi</taxon>
        <taxon>Amphibia</taxon>
        <taxon>Batrachia</taxon>
        <taxon>Anura</taxon>
        <taxon>Pipoidea</taxon>
        <taxon>Pipidae</taxon>
        <taxon>Xenopodinae</taxon>
        <taxon>Xenopus</taxon>
        <taxon>Silurana</taxon>
    </lineage>
</organism>
<reference evidence="7" key="2">
    <citation type="submission" date="2011-06" db="UniProtKB">
        <authorList>
            <consortium name="Ensembl"/>
        </authorList>
    </citation>
    <scope>IDENTIFICATION</scope>
</reference>
<comment type="subcellular location">
    <subcellularLocation>
        <location evidence="1">Nucleus</location>
    </subcellularLocation>
</comment>
<dbReference type="GO" id="GO:0005634">
    <property type="term" value="C:nucleus"/>
    <property type="evidence" value="ECO:0007669"/>
    <property type="project" value="UniProtKB-SubCell"/>
</dbReference>
<feature type="coiled-coil region" evidence="5">
    <location>
        <begin position="144"/>
        <end position="199"/>
    </location>
</feature>